<protein>
    <submittedName>
        <fullName evidence="1">Uncharacterized protein</fullName>
    </submittedName>
</protein>
<evidence type="ECO:0000313" key="2">
    <source>
        <dbReference type="Proteomes" id="UP000199110"/>
    </source>
</evidence>
<dbReference type="EMBL" id="FORA01000001">
    <property type="protein sequence ID" value="SFI25762.1"/>
    <property type="molecule type" value="Genomic_DNA"/>
</dbReference>
<dbReference type="Pfam" id="PF14284">
    <property type="entry name" value="PcfJ"/>
    <property type="match status" value="1"/>
</dbReference>
<reference evidence="1 2" key="1">
    <citation type="submission" date="2016-10" db="EMBL/GenBank/DDBJ databases">
        <authorList>
            <person name="de Groot N.N."/>
        </authorList>
    </citation>
    <scope>NUCLEOTIDE SEQUENCE [LARGE SCALE GENOMIC DNA]</scope>
    <source>
        <strain evidence="1 2">DSM 19073</strain>
    </source>
</reference>
<organism evidence="1 2">
    <name type="scientific">Jannaschia pohangensis</name>
    <dbReference type="NCBI Taxonomy" id="390807"/>
    <lineage>
        <taxon>Bacteria</taxon>
        <taxon>Pseudomonadati</taxon>
        <taxon>Pseudomonadota</taxon>
        <taxon>Alphaproteobacteria</taxon>
        <taxon>Rhodobacterales</taxon>
        <taxon>Roseobacteraceae</taxon>
        <taxon>Jannaschia</taxon>
    </lineage>
</organism>
<accession>A0A1I3GR08</accession>
<proteinExistence type="predicted"/>
<evidence type="ECO:0000313" key="1">
    <source>
        <dbReference type="EMBL" id="SFI25762.1"/>
    </source>
</evidence>
<name>A0A1I3GR08_9RHOB</name>
<gene>
    <name evidence="1" type="ORF">SAMN04488095_0292</name>
</gene>
<dbReference type="AlphaFoldDB" id="A0A1I3GR08"/>
<dbReference type="RefSeq" id="WP_175484764.1">
    <property type="nucleotide sequence ID" value="NZ_FORA01000001.1"/>
</dbReference>
<dbReference type="Proteomes" id="UP000199110">
    <property type="component" value="Unassembled WGS sequence"/>
</dbReference>
<dbReference type="InterPro" id="IPR025586">
    <property type="entry name" value="PcfJ"/>
</dbReference>
<sequence length="291" mass="32623">MTGPIDTRGVEVQQPLSPPEWYSRLCGQHRSFFAGRLSLLHDAVLAARRDGLEQLVPIILALGVDVAEIRAQLGRHVWRKLHHADEDVNFRRVLIWLRFEGGAAWDEIVTVPQTHLRSCRNAVDWPTARYAARLADVGRFLQVSMLYRDTIKMGGAPRDGWSLKRLKREHDRRAVSLAINDADSGTWAPAYTVTVGDYVFTRLTSDRDLVREGKTQRHCVATFREDARRGACVVMACTGAERATLRFGRSGDRELGGFANSQVSAECLAASLQAQREFERSQGLRSHSCPS</sequence>
<keyword evidence="2" id="KW-1185">Reference proteome</keyword>